<gene>
    <name evidence="2" type="ORF">GU926_01545</name>
</gene>
<sequence>MWLLPFTGLAQIPTVKMQGFFLQDTVEIGQTVRYVLLSEHAPEAELVFPDSSFNFSPFELVRKEFFPTRTKGPNSVDSTIYLLRTFNLRPVQKLQMYARLFLQGDTLQLNTLPDSVFLKQLVSIVTDPLPLQSNVTLQPVPEMFNYIYWGLGITAGLVLIGGIWGLFGKRIINRYKLYVLQKYQTQFQSRFLSATERFKRTRTLDQLERGITLWKNYLTKLEEQEISSFTTKEITTYFEEDERVGNALKVCDRAIYGNIISDDITEVTDALHQLSEFAALRFVIIRDSLRNVANTL</sequence>
<keyword evidence="3" id="KW-1185">Reference proteome</keyword>
<feature type="transmembrane region" description="Helical" evidence="1">
    <location>
        <begin position="146"/>
        <end position="167"/>
    </location>
</feature>
<dbReference type="Proteomes" id="UP000464214">
    <property type="component" value="Chromosome"/>
</dbReference>
<dbReference type="RefSeq" id="WP_160688386.1">
    <property type="nucleotide sequence ID" value="NZ_CP047897.1"/>
</dbReference>
<keyword evidence="1" id="KW-0812">Transmembrane</keyword>
<dbReference type="EMBL" id="CP047897">
    <property type="protein sequence ID" value="QHL86201.1"/>
    <property type="molecule type" value="Genomic_DNA"/>
</dbReference>
<dbReference type="KEGG" id="nib:GU926_01545"/>
<evidence type="ECO:0000313" key="2">
    <source>
        <dbReference type="EMBL" id="QHL86201.1"/>
    </source>
</evidence>
<evidence type="ECO:0000313" key="3">
    <source>
        <dbReference type="Proteomes" id="UP000464214"/>
    </source>
</evidence>
<protein>
    <submittedName>
        <fullName evidence="2">Uncharacterized protein</fullName>
    </submittedName>
</protein>
<proteinExistence type="predicted"/>
<accession>A0A6P1NX41</accession>
<name>A0A6P1NX41_9BACT</name>
<reference evidence="2 3" key="1">
    <citation type="submission" date="2020-01" db="EMBL/GenBank/DDBJ databases">
        <authorList>
            <person name="Kim M."/>
        </authorList>
    </citation>
    <scope>NUCLEOTIDE SEQUENCE [LARGE SCALE GENOMIC DNA]</scope>
    <source>
        <strain evidence="2 3">BT10</strain>
    </source>
</reference>
<evidence type="ECO:0000256" key="1">
    <source>
        <dbReference type="SAM" id="Phobius"/>
    </source>
</evidence>
<keyword evidence="1" id="KW-0472">Membrane</keyword>
<dbReference type="AlphaFoldDB" id="A0A6P1NX41"/>
<organism evidence="2 3">
    <name type="scientific">Nibribacter ruber</name>
    <dbReference type="NCBI Taxonomy" id="2698458"/>
    <lineage>
        <taxon>Bacteria</taxon>
        <taxon>Pseudomonadati</taxon>
        <taxon>Bacteroidota</taxon>
        <taxon>Cytophagia</taxon>
        <taxon>Cytophagales</taxon>
        <taxon>Hymenobacteraceae</taxon>
        <taxon>Nibribacter</taxon>
    </lineage>
</organism>
<keyword evidence="1" id="KW-1133">Transmembrane helix</keyword>